<name>A0A096CXW6_9BACT</name>
<dbReference type="Proteomes" id="UP000029538">
    <property type="component" value="Unassembled WGS sequence"/>
</dbReference>
<organism evidence="1 2">
    <name type="scientific">Prevotella disiens DNF00882</name>
    <dbReference type="NCBI Taxonomy" id="1401075"/>
    <lineage>
        <taxon>Bacteria</taxon>
        <taxon>Pseudomonadati</taxon>
        <taxon>Bacteroidota</taxon>
        <taxon>Bacteroidia</taxon>
        <taxon>Bacteroidales</taxon>
        <taxon>Prevotellaceae</taxon>
        <taxon>Prevotella</taxon>
    </lineage>
</organism>
<proteinExistence type="predicted"/>
<dbReference type="EMBL" id="JRNR01000012">
    <property type="protein sequence ID" value="KGF50149.1"/>
    <property type="molecule type" value="Genomic_DNA"/>
</dbReference>
<dbReference type="InterPro" id="IPR025455">
    <property type="entry name" value="DUF4276"/>
</dbReference>
<gene>
    <name evidence="1" type="ORF">HMPREF0654_02455</name>
</gene>
<protein>
    <recommendedName>
        <fullName evidence="3">ATPase</fullName>
    </recommendedName>
</protein>
<reference evidence="1 2" key="1">
    <citation type="submission" date="2014-07" db="EMBL/GenBank/DDBJ databases">
        <authorList>
            <person name="McCorrison J."/>
            <person name="Sanka R."/>
            <person name="Torralba M."/>
            <person name="Gillis M."/>
            <person name="Haft D.H."/>
            <person name="Methe B."/>
            <person name="Sutton G."/>
            <person name="Nelson K.E."/>
        </authorList>
    </citation>
    <scope>NUCLEOTIDE SEQUENCE [LARGE SCALE GENOMIC DNA]</scope>
    <source>
        <strain evidence="1 2">DNF00882</strain>
    </source>
</reference>
<evidence type="ECO:0008006" key="3">
    <source>
        <dbReference type="Google" id="ProtNLM"/>
    </source>
</evidence>
<evidence type="ECO:0000313" key="2">
    <source>
        <dbReference type="Proteomes" id="UP000029538"/>
    </source>
</evidence>
<comment type="caution">
    <text evidence="1">The sequence shown here is derived from an EMBL/GenBank/DDBJ whole genome shotgun (WGS) entry which is preliminary data.</text>
</comment>
<sequence length="223" mass="25875">MLMKRLIIICEGQTEQEFCNVLLAPFFSQIGISLQAPLIKKSHGGIVNWDSLKSEIEKYLCCEKDVLLTTLIDYYGIEASHRFPQWNKAQEIVDKCKRLDFIEEAMKNDIDENLCVRFMPYIQLHEFEGLLFNNKEVFYNQIAAEELVGKDELESVFNDFDNPEMINNSVETSPSHRLERIIKGYNKIVYGVCLAEAIGLARIREKSPRFNRWLDILCAALQK</sequence>
<accession>A0A096CXW6</accession>
<evidence type="ECO:0000313" key="1">
    <source>
        <dbReference type="EMBL" id="KGF50149.1"/>
    </source>
</evidence>
<dbReference type="AlphaFoldDB" id="A0A096CXW6"/>
<dbReference type="Pfam" id="PF14103">
    <property type="entry name" value="DUF4276"/>
    <property type="match status" value="1"/>
</dbReference>